<dbReference type="GO" id="GO:0051321">
    <property type="term" value="P:meiotic cell cycle"/>
    <property type="evidence" value="ECO:0007669"/>
    <property type="project" value="UniProtKB-KW"/>
</dbReference>
<gene>
    <name evidence="7" type="primary">HORMAD2</name>
</gene>
<protein>
    <submittedName>
        <fullName evidence="7">HORMA domain containing 2</fullName>
    </submittedName>
</protein>
<reference evidence="7" key="3">
    <citation type="submission" date="2025-09" db="UniProtKB">
        <authorList>
            <consortium name="Ensembl"/>
        </authorList>
    </citation>
    <scope>IDENTIFICATION</scope>
</reference>
<dbReference type="GeneTree" id="ENSGT00390000018130"/>
<evidence type="ECO:0000256" key="5">
    <source>
        <dbReference type="ARBA" id="ARBA00023254"/>
    </source>
</evidence>
<comment type="subcellular location">
    <subcellularLocation>
        <location evidence="2">Chromosome</location>
    </subcellularLocation>
    <subcellularLocation>
        <location evidence="1">Nucleus</location>
    </subcellularLocation>
</comment>
<dbReference type="PANTHER" id="PTHR48225:SF6">
    <property type="entry name" value="HORMA DOMAIN-CONTAINING PROTEIN 2"/>
    <property type="match status" value="1"/>
</dbReference>
<dbReference type="GO" id="GO:0051177">
    <property type="term" value="P:meiotic sister chromatid cohesion"/>
    <property type="evidence" value="ECO:0007669"/>
    <property type="project" value="Ensembl"/>
</dbReference>
<reference evidence="7" key="2">
    <citation type="submission" date="2025-08" db="UniProtKB">
        <authorList>
            <consortium name="Ensembl"/>
        </authorList>
    </citation>
    <scope>IDENTIFICATION</scope>
</reference>
<dbReference type="FunFam" id="3.30.900.10:FF:000006">
    <property type="entry name" value="HORMA domain-containing protein 1"/>
    <property type="match status" value="1"/>
</dbReference>
<dbReference type="STRING" id="29139.ENSVURP00010014097"/>
<dbReference type="OMA" id="GCFHALE"/>
<dbReference type="GO" id="GO:0005829">
    <property type="term" value="C:cytosol"/>
    <property type="evidence" value="ECO:0007669"/>
    <property type="project" value="Ensembl"/>
</dbReference>
<evidence type="ECO:0000256" key="1">
    <source>
        <dbReference type="ARBA" id="ARBA00004123"/>
    </source>
</evidence>
<accession>A0A4X2KYL4</accession>
<evidence type="ECO:0000256" key="2">
    <source>
        <dbReference type="ARBA" id="ARBA00004286"/>
    </source>
</evidence>
<keyword evidence="4" id="KW-0539">Nucleus</keyword>
<evidence type="ECO:0000259" key="6">
    <source>
        <dbReference type="PROSITE" id="PS50815"/>
    </source>
</evidence>
<dbReference type="Gene3D" id="3.30.900.10">
    <property type="entry name" value="HORMA domain"/>
    <property type="match status" value="1"/>
</dbReference>
<organism evidence="7 8">
    <name type="scientific">Vombatus ursinus</name>
    <name type="common">Common wombat</name>
    <dbReference type="NCBI Taxonomy" id="29139"/>
    <lineage>
        <taxon>Eukaryota</taxon>
        <taxon>Metazoa</taxon>
        <taxon>Chordata</taxon>
        <taxon>Craniata</taxon>
        <taxon>Vertebrata</taxon>
        <taxon>Euteleostomi</taxon>
        <taxon>Mammalia</taxon>
        <taxon>Metatheria</taxon>
        <taxon>Diprotodontia</taxon>
        <taxon>Vombatidae</taxon>
        <taxon>Vombatus</taxon>
    </lineage>
</organism>
<reference evidence="8" key="1">
    <citation type="submission" date="2018-12" db="EMBL/GenBank/DDBJ databases">
        <authorList>
            <person name="Yazar S."/>
        </authorList>
    </citation>
    <scope>NUCLEOTIDE SEQUENCE [LARGE SCALE GENOMIC DNA]</scope>
</reference>
<dbReference type="InterPro" id="IPR003511">
    <property type="entry name" value="HORMA_dom"/>
</dbReference>
<proteinExistence type="predicted"/>
<dbReference type="AlphaFoldDB" id="A0A4X2KYL4"/>
<dbReference type="Pfam" id="PF02301">
    <property type="entry name" value="HORMA"/>
    <property type="match status" value="1"/>
</dbReference>
<dbReference type="InterPro" id="IPR036570">
    <property type="entry name" value="HORMA_dom_sf"/>
</dbReference>
<keyword evidence="8" id="KW-1185">Reference proteome</keyword>
<evidence type="ECO:0000313" key="8">
    <source>
        <dbReference type="Proteomes" id="UP000314987"/>
    </source>
</evidence>
<evidence type="ECO:0000313" key="7">
    <source>
        <dbReference type="Ensembl" id="ENSVURP00010014097.1"/>
    </source>
</evidence>
<sequence>MATAQLSFSFETCKASKETAVFPMQITTERQSLILVKKLFATSVSCITYLRGLFPESSYGTRRLDDLSLKILREDKKNPGSLQVVKWIQGCFDALEKKYLHVAALAIYTNPKEPEKVTELYQFKFRYTKEGPRMDFVSCSTSTSFESGRTSEEIKKASTLIIRKLYVLMQNLSPLPSDITLTMKLYYYNEVTPNEYQPPGFKEGESAQGLLFEGDPVSLKLGFVSTNFHNVKVKIMTESQRVANLGSSLLLENSITEISHQGLDCDEEEEEGSISMQRLELVDSQQTFCSKKRRKVSEPVKVLFPYRK</sequence>
<dbReference type="PROSITE" id="PS50815">
    <property type="entry name" value="HORMA"/>
    <property type="match status" value="1"/>
</dbReference>
<dbReference type="GO" id="GO:0005813">
    <property type="term" value="C:centrosome"/>
    <property type="evidence" value="ECO:0007669"/>
    <property type="project" value="Ensembl"/>
</dbReference>
<dbReference type="SUPFAM" id="SSF56019">
    <property type="entry name" value="The spindle assembly checkpoint protein mad2"/>
    <property type="match status" value="1"/>
</dbReference>
<dbReference type="GO" id="GO:0005654">
    <property type="term" value="C:nucleoplasm"/>
    <property type="evidence" value="ECO:0007669"/>
    <property type="project" value="Ensembl"/>
</dbReference>
<keyword evidence="5" id="KW-0469">Meiosis</keyword>
<evidence type="ECO:0000256" key="3">
    <source>
        <dbReference type="ARBA" id="ARBA00022454"/>
    </source>
</evidence>
<dbReference type="Proteomes" id="UP000314987">
    <property type="component" value="Unassembled WGS sequence"/>
</dbReference>
<dbReference type="PANTHER" id="PTHR48225">
    <property type="entry name" value="HORMA DOMAIN-CONTAINING PROTEIN 1"/>
    <property type="match status" value="1"/>
</dbReference>
<keyword evidence="3" id="KW-0158">Chromosome</keyword>
<name>A0A4X2KYL4_VOMUR</name>
<feature type="domain" description="HORMA" evidence="6">
    <location>
        <begin position="30"/>
        <end position="235"/>
    </location>
</feature>
<evidence type="ECO:0000256" key="4">
    <source>
        <dbReference type="ARBA" id="ARBA00023242"/>
    </source>
</evidence>
<dbReference type="GO" id="GO:0000795">
    <property type="term" value="C:synaptonemal complex"/>
    <property type="evidence" value="ECO:0007669"/>
    <property type="project" value="Ensembl"/>
</dbReference>
<dbReference type="InterPro" id="IPR051294">
    <property type="entry name" value="HORMA_MeioticProgression"/>
</dbReference>
<dbReference type="Ensembl" id="ENSVURT00010016044.1">
    <property type="protein sequence ID" value="ENSVURP00010014097.1"/>
    <property type="gene ID" value="ENSVURG00010010819.1"/>
</dbReference>